<dbReference type="SUPFAM" id="SSF52402">
    <property type="entry name" value="Adenine nucleotide alpha hydrolases-like"/>
    <property type="match status" value="2"/>
</dbReference>
<evidence type="ECO:0000256" key="1">
    <source>
        <dbReference type="ARBA" id="ARBA00008791"/>
    </source>
</evidence>
<name>A0A411YEH0_9ACTN</name>
<dbReference type="InterPro" id="IPR014729">
    <property type="entry name" value="Rossmann-like_a/b/a_fold"/>
</dbReference>
<dbReference type="AlphaFoldDB" id="A0A411YEH0"/>
<accession>A0A411YEH0</accession>
<dbReference type="EMBL" id="CP036402">
    <property type="protein sequence ID" value="QBI19653.1"/>
    <property type="molecule type" value="Genomic_DNA"/>
</dbReference>
<dbReference type="PRINTS" id="PR01438">
    <property type="entry name" value="UNVRSLSTRESS"/>
</dbReference>
<dbReference type="Proteomes" id="UP000291469">
    <property type="component" value="Chromosome"/>
</dbReference>
<feature type="domain" description="UspA" evidence="2">
    <location>
        <begin position="210"/>
        <end position="327"/>
    </location>
</feature>
<dbReference type="OrthoDB" id="5179911at2"/>
<proteinExistence type="inferred from homology"/>
<evidence type="ECO:0000259" key="2">
    <source>
        <dbReference type="Pfam" id="PF00582"/>
    </source>
</evidence>
<dbReference type="Gene3D" id="3.40.50.620">
    <property type="entry name" value="HUPs"/>
    <property type="match status" value="2"/>
</dbReference>
<dbReference type="Pfam" id="PF00582">
    <property type="entry name" value="Usp"/>
    <property type="match status" value="2"/>
</dbReference>
<comment type="similarity">
    <text evidence="1">Belongs to the universal stress protein A family.</text>
</comment>
<dbReference type="InterPro" id="IPR006016">
    <property type="entry name" value="UspA"/>
</dbReference>
<evidence type="ECO:0000313" key="3">
    <source>
        <dbReference type="EMBL" id="QBI19653.1"/>
    </source>
</evidence>
<gene>
    <name evidence="3" type="ORF">ER308_08875</name>
</gene>
<dbReference type="CDD" id="cd00293">
    <property type="entry name" value="USP-like"/>
    <property type="match status" value="2"/>
</dbReference>
<evidence type="ECO:0000313" key="4">
    <source>
        <dbReference type="Proteomes" id="UP000291469"/>
    </source>
</evidence>
<sequence length="330" mass="34298">MAGSMRRTGTNGPSNRVIPAFRALHLQAIFLRGCRVHALQTREHDAGDGAGIRGEVIAMWTAVVGIDASTGADRALRWAVDLARHRGGGVTAVHAYVTPEGLGSATAEQVSTESQQRAEKIADQALADLGDVDVPVKREVRPVREGNVAKALLDAGEGADLLVSASRGVGGFFGLVIGSVSMQLLSNASGAVAIVPGPERGAEPLGEGGHVLVGFDGSDHAAPALDWAVQEVQVSGGTVVVLYADPDPKPHGRDRVMEQARQRIPDGVAVEEQPLTGTPAEVLINRSSEARTVVLGSRGRGGFAGMLLGSVGMQVAQYAQCPTVVVHDRK</sequence>
<dbReference type="PANTHER" id="PTHR31964">
    <property type="entry name" value="ADENINE NUCLEOTIDE ALPHA HYDROLASES-LIKE SUPERFAMILY PROTEIN"/>
    <property type="match status" value="1"/>
</dbReference>
<protein>
    <submittedName>
        <fullName evidence="3">Universal stress protein</fullName>
    </submittedName>
</protein>
<dbReference type="KEGG" id="erz:ER308_08875"/>
<dbReference type="InterPro" id="IPR006015">
    <property type="entry name" value="Universal_stress_UspA"/>
</dbReference>
<feature type="domain" description="UspA" evidence="2">
    <location>
        <begin position="63"/>
        <end position="196"/>
    </location>
</feature>
<reference evidence="3 4" key="1">
    <citation type="submission" date="2019-01" db="EMBL/GenBank/DDBJ databases">
        <title>Egibacter rhizosphaerae EGI 80759T.</title>
        <authorList>
            <person name="Chen D.-D."/>
            <person name="Tian Y."/>
            <person name="Jiao J.-Y."/>
            <person name="Zhang X.-T."/>
            <person name="Zhang Y.-G."/>
            <person name="Zhang Y."/>
            <person name="Xiao M."/>
            <person name="Shu W.-S."/>
            <person name="Li W.-J."/>
        </authorList>
    </citation>
    <scope>NUCLEOTIDE SEQUENCE [LARGE SCALE GENOMIC DNA]</scope>
    <source>
        <strain evidence="3 4">EGI 80759</strain>
    </source>
</reference>
<organism evidence="3 4">
    <name type="scientific">Egibacter rhizosphaerae</name>
    <dbReference type="NCBI Taxonomy" id="1670831"/>
    <lineage>
        <taxon>Bacteria</taxon>
        <taxon>Bacillati</taxon>
        <taxon>Actinomycetota</taxon>
        <taxon>Nitriliruptoria</taxon>
        <taxon>Egibacterales</taxon>
        <taxon>Egibacteraceae</taxon>
        <taxon>Egibacter</taxon>
    </lineage>
</organism>
<keyword evidence="4" id="KW-1185">Reference proteome</keyword>
<dbReference type="PANTHER" id="PTHR31964:SF113">
    <property type="entry name" value="USPA DOMAIN-CONTAINING PROTEIN"/>
    <property type="match status" value="1"/>
</dbReference>